<organism evidence="1 2">
    <name type="scientific">Pipistrellus kuhlii</name>
    <name type="common">Kuhl's pipistrelle</name>
    <dbReference type="NCBI Taxonomy" id="59472"/>
    <lineage>
        <taxon>Eukaryota</taxon>
        <taxon>Metazoa</taxon>
        <taxon>Chordata</taxon>
        <taxon>Craniata</taxon>
        <taxon>Vertebrata</taxon>
        <taxon>Euteleostomi</taxon>
        <taxon>Mammalia</taxon>
        <taxon>Eutheria</taxon>
        <taxon>Laurasiatheria</taxon>
        <taxon>Chiroptera</taxon>
        <taxon>Yangochiroptera</taxon>
        <taxon>Vespertilionidae</taxon>
        <taxon>Pipistrellus</taxon>
    </lineage>
</organism>
<accession>A0A7J7Y9B6</accession>
<evidence type="ECO:0000313" key="2">
    <source>
        <dbReference type="Proteomes" id="UP000558488"/>
    </source>
</evidence>
<proteinExistence type="predicted"/>
<dbReference type="Proteomes" id="UP000558488">
    <property type="component" value="Unassembled WGS sequence"/>
</dbReference>
<reference evidence="1 2" key="1">
    <citation type="journal article" date="2020" name="Nature">
        <title>Six reference-quality genomes reveal evolution of bat adaptations.</title>
        <authorList>
            <person name="Jebb D."/>
            <person name="Huang Z."/>
            <person name="Pippel M."/>
            <person name="Hughes G.M."/>
            <person name="Lavrichenko K."/>
            <person name="Devanna P."/>
            <person name="Winkler S."/>
            <person name="Jermiin L.S."/>
            <person name="Skirmuntt E.C."/>
            <person name="Katzourakis A."/>
            <person name="Burkitt-Gray L."/>
            <person name="Ray D.A."/>
            <person name="Sullivan K.A.M."/>
            <person name="Roscito J.G."/>
            <person name="Kirilenko B.M."/>
            <person name="Davalos L.M."/>
            <person name="Corthals A.P."/>
            <person name="Power M.L."/>
            <person name="Jones G."/>
            <person name="Ransome R.D."/>
            <person name="Dechmann D.K.N."/>
            <person name="Locatelli A.G."/>
            <person name="Puechmaille S.J."/>
            <person name="Fedrigo O."/>
            <person name="Jarvis E.D."/>
            <person name="Hiller M."/>
            <person name="Vernes S.C."/>
            <person name="Myers E.W."/>
            <person name="Teeling E.C."/>
        </authorList>
    </citation>
    <scope>NUCLEOTIDE SEQUENCE [LARGE SCALE GENOMIC DNA]</scope>
    <source>
        <strain evidence="1">MPipKuh1</strain>
        <tissue evidence="1">Flight muscle</tissue>
    </source>
</reference>
<comment type="caution">
    <text evidence="1">The sequence shown here is derived from an EMBL/GenBank/DDBJ whole genome shotgun (WGS) entry which is preliminary data.</text>
</comment>
<protein>
    <submittedName>
        <fullName evidence="1">Uncharacterized protein</fullName>
    </submittedName>
</protein>
<dbReference type="EMBL" id="JACAGB010000006">
    <property type="protein sequence ID" value="KAF6358434.1"/>
    <property type="molecule type" value="Genomic_DNA"/>
</dbReference>
<sequence length="133" mass="14959">MGLWDTKENFLTDVSSKLWCPARTTMGTPLKIPSMGESLLISLTRKTLVRLTLITTMCIFFHSLDAAISETGNMYSCATRVSATCRGDLCAVNYPSLMTGHHYFPCQEMIGRICKKDSANHQKKHPLLLFLRK</sequence>
<name>A0A7J7Y9B6_PIPKU</name>
<keyword evidence="2" id="KW-1185">Reference proteome</keyword>
<evidence type="ECO:0000313" key="1">
    <source>
        <dbReference type="EMBL" id="KAF6358434.1"/>
    </source>
</evidence>
<gene>
    <name evidence="1" type="ORF">mPipKuh1_010262</name>
</gene>
<dbReference type="AlphaFoldDB" id="A0A7J7Y9B6"/>